<keyword evidence="3" id="KW-1185">Reference proteome</keyword>
<dbReference type="PANTHER" id="PTHR43792:SF1">
    <property type="entry name" value="N-ACETYLTRANSFERASE DOMAIN-CONTAINING PROTEIN"/>
    <property type="match status" value="1"/>
</dbReference>
<organism evidence="2 3">
    <name type="scientific">Paracoccus tibetensis</name>
    <dbReference type="NCBI Taxonomy" id="336292"/>
    <lineage>
        <taxon>Bacteria</taxon>
        <taxon>Pseudomonadati</taxon>
        <taxon>Pseudomonadota</taxon>
        <taxon>Alphaproteobacteria</taxon>
        <taxon>Rhodobacterales</taxon>
        <taxon>Paracoccaceae</taxon>
        <taxon>Paracoccus</taxon>
    </lineage>
</organism>
<protein>
    <submittedName>
        <fullName evidence="2">Protein N-acetyltransferase, RimJ/RimL family</fullName>
    </submittedName>
</protein>
<feature type="domain" description="N-acetyltransferase" evidence="1">
    <location>
        <begin position="16"/>
        <end position="182"/>
    </location>
</feature>
<dbReference type="SUPFAM" id="SSF55729">
    <property type="entry name" value="Acyl-CoA N-acyltransferases (Nat)"/>
    <property type="match status" value="1"/>
</dbReference>
<accession>A0A1G5DGA7</accession>
<dbReference type="InterPro" id="IPR051531">
    <property type="entry name" value="N-acetyltransferase"/>
</dbReference>
<dbReference type="OrthoDB" id="6293260at2"/>
<dbReference type="Proteomes" id="UP000199502">
    <property type="component" value="Unassembled WGS sequence"/>
</dbReference>
<gene>
    <name evidence="2" type="ORF">SAMN05660710_00797</name>
</gene>
<dbReference type="InterPro" id="IPR000182">
    <property type="entry name" value="GNAT_dom"/>
</dbReference>
<dbReference type="InterPro" id="IPR016181">
    <property type="entry name" value="Acyl_CoA_acyltransferase"/>
</dbReference>
<dbReference type="Pfam" id="PF13302">
    <property type="entry name" value="Acetyltransf_3"/>
    <property type="match status" value="1"/>
</dbReference>
<dbReference type="Gene3D" id="3.40.630.30">
    <property type="match status" value="1"/>
</dbReference>
<dbReference type="PROSITE" id="PS51186">
    <property type="entry name" value="GNAT"/>
    <property type="match status" value="1"/>
</dbReference>
<proteinExistence type="predicted"/>
<name>A0A1G5DGA7_9RHOB</name>
<dbReference type="EMBL" id="FMVT01000002">
    <property type="protein sequence ID" value="SCY13782.1"/>
    <property type="molecule type" value="Genomic_DNA"/>
</dbReference>
<evidence type="ECO:0000313" key="2">
    <source>
        <dbReference type="EMBL" id="SCY13782.1"/>
    </source>
</evidence>
<dbReference type="RefSeq" id="WP_090740501.1">
    <property type="nucleotide sequence ID" value="NZ_FMVT01000002.1"/>
</dbReference>
<sequence>MPRAYRLSDSLTTSHYLLRRVTTADAAAIFTSYAADADVTRFLGWTPHRHVAETERFLAGAAREWEDGSGFPLIVSPRGAPAEVIGMFHPRLRGSSVSYGYVIARRAWGRGCASEILSCLVQHALAHPAIFRTEAFCDERNVASARVMERAGMQREGRLRRYFLHPNLSPEPTDCLLYARVR</sequence>
<dbReference type="STRING" id="336292.SAMN05660710_00797"/>
<dbReference type="GO" id="GO:0016747">
    <property type="term" value="F:acyltransferase activity, transferring groups other than amino-acyl groups"/>
    <property type="evidence" value="ECO:0007669"/>
    <property type="project" value="InterPro"/>
</dbReference>
<reference evidence="2 3" key="1">
    <citation type="submission" date="2016-10" db="EMBL/GenBank/DDBJ databases">
        <authorList>
            <person name="de Groot N.N."/>
        </authorList>
    </citation>
    <scope>NUCLEOTIDE SEQUENCE [LARGE SCALE GENOMIC DNA]</scope>
    <source>
        <strain evidence="2 3">CGMCC 1.8925</strain>
    </source>
</reference>
<evidence type="ECO:0000313" key="3">
    <source>
        <dbReference type="Proteomes" id="UP000199502"/>
    </source>
</evidence>
<dbReference type="AlphaFoldDB" id="A0A1G5DGA7"/>
<keyword evidence="2" id="KW-0808">Transferase</keyword>
<dbReference type="PANTHER" id="PTHR43792">
    <property type="entry name" value="GNAT FAMILY, PUTATIVE (AFU_ORTHOLOGUE AFUA_3G00765)-RELATED-RELATED"/>
    <property type="match status" value="1"/>
</dbReference>
<evidence type="ECO:0000259" key="1">
    <source>
        <dbReference type="PROSITE" id="PS51186"/>
    </source>
</evidence>